<sequence>MKKLVLLALIAFAAWYGWKHYKSLLLERRPMHEAVVENQTGVGLTRVRLTVDGQTFVREELPDKGRASFPFRVGRDAAFRLVWQWSDRTTENTWNGGMVAVGPMVQRHVMVIGSDAGVLYRAEPK</sequence>
<organism evidence="1 2">
    <name type="scientific">Eiseniibacteriota bacterium</name>
    <dbReference type="NCBI Taxonomy" id="2212470"/>
    <lineage>
        <taxon>Bacteria</taxon>
        <taxon>Candidatus Eiseniibacteriota</taxon>
    </lineage>
</organism>
<comment type="caution">
    <text evidence="1">The sequence shown here is derived from an EMBL/GenBank/DDBJ whole genome shotgun (WGS) entry which is preliminary data.</text>
</comment>
<dbReference type="AlphaFoldDB" id="A0A538UEI2"/>
<protein>
    <submittedName>
        <fullName evidence="1">Uncharacterized protein</fullName>
    </submittedName>
</protein>
<dbReference type="EMBL" id="VBPB01000002">
    <property type="protein sequence ID" value="TMQ74312.1"/>
    <property type="molecule type" value="Genomic_DNA"/>
</dbReference>
<dbReference type="Proteomes" id="UP000319771">
    <property type="component" value="Unassembled WGS sequence"/>
</dbReference>
<name>A0A538UEI2_UNCEI</name>
<gene>
    <name evidence="1" type="ORF">E6K81_00130</name>
</gene>
<evidence type="ECO:0000313" key="2">
    <source>
        <dbReference type="Proteomes" id="UP000319771"/>
    </source>
</evidence>
<evidence type="ECO:0000313" key="1">
    <source>
        <dbReference type="EMBL" id="TMQ74312.1"/>
    </source>
</evidence>
<reference evidence="1 2" key="1">
    <citation type="journal article" date="2019" name="Nat. Microbiol.">
        <title>Mediterranean grassland soil C-N compound turnover is dependent on rainfall and depth, and is mediated by genomically divergent microorganisms.</title>
        <authorList>
            <person name="Diamond S."/>
            <person name="Andeer P.F."/>
            <person name="Li Z."/>
            <person name="Crits-Christoph A."/>
            <person name="Burstein D."/>
            <person name="Anantharaman K."/>
            <person name="Lane K.R."/>
            <person name="Thomas B.C."/>
            <person name="Pan C."/>
            <person name="Northen T.R."/>
            <person name="Banfield J.F."/>
        </authorList>
    </citation>
    <scope>NUCLEOTIDE SEQUENCE [LARGE SCALE GENOMIC DNA]</scope>
    <source>
        <strain evidence="1">WS_11</strain>
    </source>
</reference>
<proteinExistence type="predicted"/>
<accession>A0A538UEI2</accession>